<keyword evidence="1" id="KW-0472">Membrane</keyword>
<evidence type="ECO:0000313" key="2">
    <source>
        <dbReference type="EMBL" id="MDX7719875.1"/>
    </source>
</evidence>
<feature type="transmembrane region" description="Helical" evidence="1">
    <location>
        <begin position="220"/>
        <end position="241"/>
    </location>
</feature>
<feature type="transmembrane region" description="Helical" evidence="1">
    <location>
        <begin position="77"/>
        <end position="93"/>
    </location>
</feature>
<evidence type="ECO:0000313" key="3">
    <source>
        <dbReference type="Proteomes" id="UP001277183"/>
    </source>
</evidence>
<feature type="transmembrane region" description="Helical" evidence="1">
    <location>
        <begin position="193"/>
        <end position="213"/>
    </location>
</feature>
<feature type="transmembrane region" description="Helical" evidence="1">
    <location>
        <begin position="100"/>
        <end position="116"/>
    </location>
</feature>
<proteinExistence type="predicted"/>
<feature type="transmembrane region" description="Helical" evidence="1">
    <location>
        <begin position="136"/>
        <end position="156"/>
    </location>
</feature>
<dbReference type="Proteomes" id="UP001277183">
    <property type="component" value="Unassembled WGS sequence"/>
</dbReference>
<name>A0AAW9ETH0_AERCA</name>
<comment type="caution">
    <text evidence="2">The sequence shown here is derived from an EMBL/GenBank/DDBJ whole genome shotgun (WGS) entry which is preliminary data.</text>
</comment>
<accession>A0AAW9ETH0</accession>
<sequence length="262" mass="30027">MAFDYFYQSVFYRGLLETNVWLARVDSGDFAREYYHIIHFMMNNLNLSLVLSVNILSTICVIYALSKFRWLTNLKSAVYFLLAFNLFSLLLVYSPGRTSLTVLALLFCYSGFYPRVNYLNLILGISVLGLLHPETILVAIIFVSYSKVIGAIDFIVKRKSFNILIKLNLYLAIVFVFYFLLGSGNEYTEITSGAGNLLNILFILAIVFSVFIFSGLDNFALLFILFLGLIIVMGMNASYVYRVVIFPIVLGVYFRQQYIEER</sequence>
<dbReference type="EMBL" id="JAWZVU010000030">
    <property type="protein sequence ID" value="MDX7719875.1"/>
    <property type="molecule type" value="Genomic_DNA"/>
</dbReference>
<keyword evidence="1" id="KW-1133">Transmembrane helix</keyword>
<protein>
    <recommendedName>
        <fullName evidence="4">EpsG family protein</fullName>
    </recommendedName>
</protein>
<gene>
    <name evidence="2" type="ORF">SJS77_05215</name>
</gene>
<keyword evidence="1" id="KW-0812">Transmembrane</keyword>
<organism evidence="2 3">
    <name type="scientific">Aeromonas caviae</name>
    <name type="common">Aeromonas punctata</name>
    <dbReference type="NCBI Taxonomy" id="648"/>
    <lineage>
        <taxon>Bacteria</taxon>
        <taxon>Pseudomonadati</taxon>
        <taxon>Pseudomonadota</taxon>
        <taxon>Gammaproteobacteria</taxon>
        <taxon>Aeromonadales</taxon>
        <taxon>Aeromonadaceae</taxon>
        <taxon>Aeromonas</taxon>
    </lineage>
</organism>
<feature type="transmembrane region" description="Helical" evidence="1">
    <location>
        <begin position="163"/>
        <end position="181"/>
    </location>
</feature>
<reference evidence="2" key="1">
    <citation type="submission" date="2023-11" db="EMBL/GenBank/DDBJ databases">
        <title>WGS of Aeromonas in Northern Israel.</title>
        <authorList>
            <person name="Hershko Y."/>
        </authorList>
    </citation>
    <scope>NUCLEOTIDE SEQUENCE</scope>
    <source>
        <strain evidence="2">77416</strain>
    </source>
</reference>
<evidence type="ECO:0008006" key="4">
    <source>
        <dbReference type="Google" id="ProtNLM"/>
    </source>
</evidence>
<feature type="transmembrane region" description="Helical" evidence="1">
    <location>
        <begin position="45"/>
        <end position="65"/>
    </location>
</feature>
<dbReference type="AlphaFoldDB" id="A0AAW9ETH0"/>
<dbReference type="RefSeq" id="WP_202211449.1">
    <property type="nucleotide sequence ID" value="NZ_AP024136.1"/>
</dbReference>
<evidence type="ECO:0000256" key="1">
    <source>
        <dbReference type="SAM" id="Phobius"/>
    </source>
</evidence>